<dbReference type="Proteomes" id="UP000324222">
    <property type="component" value="Unassembled WGS sequence"/>
</dbReference>
<comment type="caution">
    <text evidence="1">The sequence shown here is derived from an EMBL/GenBank/DDBJ whole genome shotgun (WGS) entry which is preliminary data.</text>
</comment>
<sequence>MSCQLRASTVTMTTTREQPIPARHFIRDLKMTTLISYNIDTFVPESKMIRVRVVVPKLFLGKYHLEVLYSLDVPPGSRKN</sequence>
<evidence type="ECO:0000313" key="2">
    <source>
        <dbReference type="Proteomes" id="UP000324222"/>
    </source>
</evidence>
<gene>
    <name evidence="1" type="ORF">E2C01_006217</name>
</gene>
<name>A0A5B7CVR2_PORTR</name>
<dbReference type="AlphaFoldDB" id="A0A5B7CVR2"/>
<accession>A0A5B7CVR2</accession>
<protein>
    <submittedName>
        <fullName evidence="1">Uncharacterized protein</fullName>
    </submittedName>
</protein>
<reference evidence="1 2" key="1">
    <citation type="submission" date="2019-05" db="EMBL/GenBank/DDBJ databases">
        <title>Another draft genome of Portunus trituberculatus and its Hox gene families provides insights of decapod evolution.</title>
        <authorList>
            <person name="Jeong J.-H."/>
            <person name="Song I."/>
            <person name="Kim S."/>
            <person name="Choi T."/>
            <person name="Kim D."/>
            <person name="Ryu S."/>
            <person name="Kim W."/>
        </authorList>
    </citation>
    <scope>NUCLEOTIDE SEQUENCE [LARGE SCALE GENOMIC DNA]</scope>
    <source>
        <tissue evidence="1">Muscle</tissue>
    </source>
</reference>
<dbReference type="EMBL" id="VSRR010000284">
    <property type="protein sequence ID" value="MPC13480.1"/>
    <property type="molecule type" value="Genomic_DNA"/>
</dbReference>
<evidence type="ECO:0000313" key="1">
    <source>
        <dbReference type="EMBL" id="MPC13480.1"/>
    </source>
</evidence>
<keyword evidence="2" id="KW-1185">Reference proteome</keyword>
<organism evidence="1 2">
    <name type="scientific">Portunus trituberculatus</name>
    <name type="common">Swimming crab</name>
    <name type="synonym">Neptunus trituberculatus</name>
    <dbReference type="NCBI Taxonomy" id="210409"/>
    <lineage>
        <taxon>Eukaryota</taxon>
        <taxon>Metazoa</taxon>
        <taxon>Ecdysozoa</taxon>
        <taxon>Arthropoda</taxon>
        <taxon>Crustacea</taxon>
        <taxon>Multicrustacea</taxon>
        <taxon>Malacostraca</taxon>
        <taxon>Eumalacostraca</taxon>
        <taxon>Eucarida</taxon>
        <taxon>Decapoda</taxon>
        <taxon>Pleocyemata</taxon>
        <taxon>Brachyura</taxon>
        <taxon>Eubrachyura</taxon>
        <taxon>Portunoidea</taxon>
        <taxon>Portunidae</taxon>
        <taxon>Portuninae</taxon>
        <taxon>Portunus</taxon>
    </lineage>
</organism>
<proteinExistence type="predicted"/>